<dbReference type="Pfam" id="PF07596">
    <property type="entry name" value="SBP_bac_10"/>
    <property type="match status" value="1"/>
</dbReference>
<dbReference type="Proteomes" id="UP000319557">
    <property type="component" value="Chromosome"/>
</dbReference>
<accession>A0A517M1W2</accession>
<evidence type="ECO:0000313" key="4">
    <source>
        <dbReference type="Proteomes" id="UP000319557"/>
    </source>
</evidence>
<dbReference type="PANTHER" id="PTHR30093">
    <property type="entry name" value="GENERAL SECRETION PATHWAY PROTEIN G"/>
    <property type="match status" value="1"/>
</dbReference>
<dbReference type="SUPFAM" id="SSF54523">
    <property type="entry name" value="Pili subunits"/>
    <property type="match status" value="1"/>
</dbReference>
<evidence type="ECO:0000256" key="1">
    <source>
        <dbReference type="SAM" id="MobiDB-lite"/>
    </source>
</evidence>
<sequence>MSCVQGPRFRKTGFTLVELLVVIAIIGILVGLLLPAVQAAREAARRMQCTNNMKQFGIAMHTFHDVYRAFPMGDVPRAASDGYMYVQTHATIALLPFMEQTALQDAPGVNGDWYDAAASSDIETVVLETAICPSATNGPTNPVAQWGPAGDEIHSPSIGVPEFGAMHYAFCKGINDAWAVDWDRADQQASGFILAADGRRQRGSKKGYLNGPIPASEKGMFNRATKVRIAEVTDGTSNTFAMGEAAGGSAWPLCRGVNCTNPDFGGQRFEANFGWLVGQPGDEDLPSVLGTNAFGCTMERLNKWPVTDSYMALDSGGDRSDQQRDTTSSANGGLNSTSNFRSQHPGGGMFLLADGAVRFVSETIDMTLYRGSSTIGGGEALTGL</sequence>
<dbReference type="InterPro" id="IPR012902">
    <property type="entry name" value="N_methyl_site"/>
</dbReference>
<organism evidence="3 4">
    <name type="scientific">Rosistilla ulvae</name>
    <dbReference type="NCBI Taxonomy" id="1930277"/>
    <lineage>
        <taxon>Bacteria</taxon>
        <taxon>Pseudomonadati</taxon>
        <taxon>Planctomycetota</taxon>
        <taxon>Planctomycetia</taxon>
        <taxon>Pirellulales</taxon>
        <taxon>Pirellulaceae</taxon>
        <taxon>Rosistilla</taxon>
    </lineage>
</organism>
<dbReference type="Gene3D" id="3.30.700.10">
    <property type="entry name" value="Glycoprotein, Type 4 Pilin"/>
    <property type="match status" value="1"/>
</dbReference>
<name>A0A517M1W2_9BACT</name>
<reference evidence="3 4" key="1">
    <citation type="submission" date="2019-02" db="EMBL/GenBank/DDBJ databases">
        <title>Deep-cultivation of Planctomycetes and their phenomic and genomic characterization uncovers novel biology.</title>
        <authorList>
            <person name="Wiegand S."/>
            <person name="Jogler M."/>
            <person name="Boedeker C."/>
            <person name="Pinto D."/>
            <person name="Vollmers J."/>
            <person name="Rivas-Marin E."/>
            <person name="Kohn T."/>
            <person name="Peeters S.H."/>
            <person name="Heuer A."/>
            <person name="Rast P."/>
            <person name="Oberbeckmann S."/>
            <person name="Bunk B."/>
            <person name="Jeske O."/>
            <person name="Meyerdierks A."/>
            <person name="Storesund J.E."/>
            <person name="Kallscheuer N."/>
            <person name="Luecker S."/>
            <person name="Lage O.M."/>
            <person name="Pohl T."/>
            <person name="Merkel B.J."/>
            <person name="Hornburger P."/>
            <person name="Mueller R.-W."/>
            <person name="Bruemmer F."/>
            <person name="Labrenz M."/>
            <person name="Spormann A.M."/>
            <person name="Op den Camp H."/>
            <person name="Overmann J."/>
            <person name="Amann R."/>
            <person name="Jetten M.S.M."/>
            <person name="Mascher T."/>
            <person name="Medema M.H."/>
            <person name="Devos D.P."/>
            <person name="Kaster A.-K."/>
            <person name="Ovreas L."/>
            <person name="Rohde M."/>
            <person name="Galperin M.Y."/>
            <person name="Jogler C."/>
        </authorList>
    </citation>
    <scope>NUCLEOTIDE SEQUENCE [LARGE SCALE GENOMIC DNA]</scope>
    <source>
        <strain evidence="3 4">EC9</strain>
    </source>
</reference>
<dbReference type="NCBIfam" id="TIGR02532">
    <property type="entry name" value="IV_pilin_GFxxxE"/>
    <property type="match status" value="1"/>
</dbReference>
<evidence type="ECO:0000259" key="2">
    <source>
        <dbReference type="Pfam" id="PF07596"/>
    </source>
</evidence>
<dbReference type="KEGG" id="ruv:EC9_30530"/>
<dbReference type="PROSITE" id="PS00409">
    <property type="entry name" value="PROKAR_NTER_METHYL"/>
    <property type="match status" value="1"/>
</dbReference>
<dbReference type="InterPro" id="IPR011453">
    <property type="entry name" value="DUF1559"/>
</dbReference>
<dbReference type="Pfam" id="PF07963">
    <property type="entry name" value="N_methyl"/>
    <property type="match status" value="1"/>
</dbReference>
<protein>
    <recommendedName>
        <fullName evidence="2">DUF1559 domain-containing protein</fullName>
    </recommendedName>
</protein>
<dbReference type="RefSeq" id="WP_218934823.1">
    <property type="nucleotide sequence ID" value="NZ_CP036261.1"/>
</dbReference>
<dbReference type="InterPro" id="IPR027558">
    <property type="entry name" value="Pre_pil_HX9DG_C"/>
</dbReference>
<proteinExistence type="predicted"/>
<dbReference type="PANTHER" id="PTHR30093:SF2">
    <property type="entry name" value="TYPE II SECRETION SYSTEM PROTEIN H"/>
    <property type="match status" value="1"/>
</dbReference>
<evidence type="ECO:0000313" key="3">
    <source>
        <dbReference type="EMBL" id="QDS88858.1"/>
    </source>
</evidence>
<dbReference type="AlphaFoldDB" id="A0A517M1W2"/>
<feature type="region of interest" description="Disordered" evidence="1">
    <location>
        <begin position="313"/>
        <end position="341"/>
    </location>
</feature>
<feature type="compositionally biased region" description="Polar residues" evidence="1">
    <location>
        <begin position="325"/>
        <end position="341"/>
    </location>
</feature>
<feature type="domain" description="DUF1559" evidence="2">
    <location>
        <begin position="38"/>
        <end position="366"/>
    </location>
</feature>
<dbReference type="NCBIfam" id="TIGR04294">
    <property type="entry name" value="pre_pil_HX9DG"/>
    <property type="match status" value="1"/>
</dbReference>
<gene>
    <name evidence="3" type="ORF">EC9_30530</name>
</gene>
<keyword evidence="4" id="KW-1185">Reference proteome</keyword>
<dbReference type="EMBL" id="CP036261">
    <property type="protein sequence ID" value="QDS88858.1"/>
    <property type="molecule type" value="Genomic_DNA"/>
</dbReference>
<dbReference type="InterPro" id="IPR045584">
    <property type="entry name" value="Pilin-like"/>
</dbReference>